<keyword evidence="3" id="KW-1185">Reference proteome</keyword>
<dbReference type="RefSeq" id="WP_166269757.1">
    <property type="nucleotide sequence ID" value="NZ_CP048029.1"/>
</dbReference>
<dbReference type="SUPFAM" id="SSF89360">
    <property type="entry name" value="HesB-like domain"/>
    <property type="match status" value="1"/>
</dbReference>
<feature type="domain" description="Core" evidence="1">
    <location>
        <begin position="2"/>
        <end position="80"/>
    </location>
</feature>
<dbReference type="EMBL" id="CP048029">
    <property type="protein sequence ID" value="QIK37033.1"/>
    <property type="molecule type" value="Genomic_DNA"/>
</dbReference>
<dbReference type="Proteomes" id="UP000502699">
    <property type="component" value="Chromosome"/>
</dbReference>
<protein>
    <submittedName>
        <fullName evidence="2">Iron-sulfur cluster assembly accessory protein</fullName>
    </submittedName>
</protein>
<evidence type="ECO:0000313" key="3">
    <source>
        <dbReference type="Proteomes" id="UP000502699"/>
    </source>
</evidence>
<accession>A0A6G7VAD7</accession>
<gene>
    <name evidence="2" type="ORF">GWK36_02355</name>
</gene>
<organism evidence="2 3">
    <name type="scientific">Caldichromatium japonicum</name>
    <dbReference type="NCBI Taxonomy" id="2699430"/>
    <lineage>
        <taxon>Bacteria</taxon>
        <taxon>Pseudomonadati</taxon>
        <taxon>Pseudomonadota</taxon>
        <taxon>Gammaproteobacteria</taxon>
        <taxon>Chromatiales</taxon>
        <taxon>Chromatiaceae</taxon>
        <taxon>Caldichromatium</taxon>
    </lineage>
</organism>
<dbReference type="InterPro" id="IPR035903">
    <property type="entry name" value="HesB-like_dom_sf"/>
</dbReference>
<sequence length="104" mass="11550">MFKLTPAAAEQVLKAAKQGGTEGMCLRLAAGRKPDGSIDYRMGFDDPTEDDIRIQCEGIEIVMAPEHLPLLDAATLDYVELEPGQFHFIFLNPKDPTYRPPTED</sequence>
<proteinExistence type="predicted"/>
<dbReference type="AlphaFoldDB" id="A0A6G7VAD7"/>
<evidence type="ECO:0000259" key="1">
    <source>
        <dbReference type="Pfam" id="PF01521"/>
    </source>
</evidence>
<evidence type="ECO:0000313" key="2">
    <source>
        <dbReference type="EMBL" id="QIK37033.1"/>
    </source>
</evidence>
<name>A0A6G7VAD7_9GAMM</name>
<dbReference type="KEGG" id="cjap:GWK36_02355"/>
<dbReference type="InterPro" id="IPR000361">
    <property type="entry name" value="ATAP_core_dom"/>
</dbReference>
<dbReference type="Gene3D" id="2.60.300.12">
    <property type="entry name" value="HesB-like domain"/>
    <property type="match status" value="1"/>
</dbReference>
<reference evidence="3" key="1">
    <citation type="submission" date="2020-01" db="EMBL/GenBank/DDBJ databases">
        <title>Caldichromatium gen. nov., sp. nov., a thermophilic purple sulfur bacterium member of the family Chromatiaceae isolated from Nakabusa hot spring, Japan.</title>
        <authorList>
            <person name="Saini M.K."/>
            <person name="Hanada S."/>
            <person name="Tank M."/>
        </authorList>
    </citation>
    <scope>NUCLEOTIDE SEQUENCE [LARGE SCALE GENOMIC DNA]</scope>
    <source>
        <strain evidence="3">No.7</strain>
    </source>
</reference>
<dbReference type="Pfam" id="PF01521">
    <property type="entry name" value="Fe-S_biosyn"/>
    <property type="match status" value="1"/>
</dbReference>